<keyword evidence="3" id="KW-1185">Reference proteome</keyword>
<dbReference type="Pfam" id="PF01841">
    <property type="entry name" value="Transglut_core"/>
    <property type="match status" value="1"/>
</dbReference>
<dbReference type="Gene3D" id="3.10.620.30">
    <property type="match status" value="1"/>
</dbReference>
<dbReference type="PATRIC" id="fig|989403.3.peg.2418"/>
<protein>
    <submittedName>
        <fullName evidence="2">Transglutaminase-like superfamily protein</fullName>
    </submittedName>
</protein>
<evidence type="ECO:0000259" key="1">
    <source>
        <dbReference type="Pfam" id="PF01841"/>
    </source>
</evidence>
<dbReference type="PANTHER" id="PTHR33490">
    <property type="entry name" value="BLR5614 PROTEIN-RELATED"/>
    <property type="match status" value="1"/>
</dbReference>
<dbReference type="PANTHER" id="PTHR33490:SF3">
    <property type="entry name" value="CONSERVED INTEGRAL MEMBRANE PROTEIN"/>
    <property type="match status" value="1"/>
</dbReference>
<dbReference type="InterPro" id="IPR002931">
    <property type="entry name" value="Transglutaminase-like"/>
</dbReference>
<evidence type="ECO:0000313" key="2">
    <source>
        <dbReference type="EMBL" id="KZL18750.1"/>
    </source>
</evidence>
<evidence type="ECO:0000313" key="3">
    <source>
        <dbReference type="Proteomes" id="UP000076577"/>
    </source>
</evidence>
<comment type="caution">
    <text evidence="2">The sequence shown here is derived from an EMBL/GenBank/DDBJ whole genome shotgun (WGS) entry which is preliminary data.</text>
</comment>
<reference evidence="2 3" key="1">
    <citation type="journal article" date="2016" name="Front. Microbiol.">
        <title>Comparative Genomic Analysis Reveals a Diverse Repertoire of Genes Involved in Prokaryote-Eukaryote Interactions within the Pseudovibrio Genus.</title>
        <authorList>
            <person name="Romano S."/>
            <person name="Fernandez-Guerra A."/>
            <person name="Reen F.J."/>
            <person name="Glockner F.O."/>
            <person name="Crowley S.P."/>
            <person name="O'Sullivan O."/>
            <person name="Cotter P.D."/>
            <person name="Adams C."/>
            <person name="Dobson A.D."/>
            <person name="O'Gara F."/>
        </authorList>
    </citation>
    <scope>NUCLEOTIDE SEQUENCE [LARGE SCALE GENOMIC DNA]</scope>
    <source>
        <strain evidence="2 3">Ad2</strain>
    </source>
</reference>
<dbReference type="AlphaFoldDB" id="A0A165YDR4"/>
<gene>
    <name evidence="2" type="ORF">PsAD2_02265</name>
</gene>
<accession>A0A165YDR4</accession>
<dbReference type="OrthoDB" id="5438043at2"/>
<dbReference type="SUPFAM" id="SSF54001">
    <property type="entry name" value="Cysteine proteinases"/>
    <property type="match status" value="1"/>
</dbReference>
<dbReference type="Proteomes" id="UP000076577">
    <property type="component" value="Unassembled WGS sequence"/>
</dbReference>
<sequence length="249" mass="28449">MLDKPNTQLENPLKETQLLNFRAPTIRQLVDQRKWKDLPLFDRAGAIYDFVRNEILFGYNKADNIQASQVLADGIGQCNTKGTLLMALMRAVGVPCRLHGFTINKELQRGVVPELVYKIAPDNILHSWVEIYLEDRWINLEGFILDDVFLSALQQKFVPSRESLCGYGVGTNCLSAPQVNWLGQDTYIQKTGINNDFGTYTSPDDFYAEHMQAFSPVMKVLYENGIRHVMNWRTNRIRAGKVPVIPLRD</sequence>
<feature type="domain" description="Transglutaminase-like" evidence="1">
    <location>
        <begin position="37"/>
        <end position="141"/>
    </location>
</feature>
<dbReference type="EMBL" id="LMCB01000017">
    <property type="protein sequence ID" value="KZL18750.1"/>
    <property type="molecule type" value="Genomic_DNA"/>
</dbReference>
<proteinExistence type="predicted"/>
<name>A0A165YDR4_9HYPH</name>
<organism evidence="2 3">
    <name type="scientific">Pseudovibrio axinellae</name>
    <dbReference type="NCBI Taxonomy" id="989403"/>
    <lineage>
        <taxon>Bacteria</taxon>
        <taxon>Pseudomonadati</taxon>
        <taxon>Pseudomonadota</taxon>
        <taxon>Alphaproteobacteria</taxon>
        <taxon>Hyphomicrobiales</taxon>
        <taxon>Stappiaceae</taxon>
        <taxon>Pseudovibrio</taxon>
    </lineage>
</organism>
<dbReference type="InterPro" id="IPR038765">
    <property type="entry name" value="Papain-like_cys_pep_sf"/>
</dbReference>
<dbReference type="RefSeq" id="WP_068005884.1">
    <property type="nucleotide sequence ID" value="NZ_FOFM01000001.1"/>
</dbReference>
<dbReference type="STRING" id="989403.SAMN05421798_101776"/>